<keyword evidence="2 4" id="KW-0863">Zinc-finger</keyword>
<dbReference type="SUPFAM" id="SSF140125">
    <property type="entry name" value="Rabenosyn-5 Rab-binding domain-like"/>
    <property type="match status" value="1"/>
</dbReference>
<dbReference type="PANTHER" id="PTHR48125">
    <property type="entry name" value="LP07818P1"/>
    <property type="match status" value="1"/>
</dbReference>
<dbReference type="Gene3D" id="3.30.40.10">
    <property type="entry name" value="Zinc/RING finger domain, C3HC4 (zinc finger)"/>
    <property type="match status" value="1"/>
</dbReference>
<evidence type="ECO:0000256" key="4">
    <source>
        <dbReference type="PROSITE-ProRule" id="PRU00091"/>
    </source>
</evidence>
<keyword evidence="8" id="KW-1185">Reference proteome</keyword>
<feature type="compositionally biased region" description="Pro residues" evidence="5">
    <location>
        <begin position="150"/>
        <end position="162"/>
    </location>
</feature>
<dbReference type="STRING" id="5643.A0A060SL09"/>
<dbReference type="AlphaFoldDB" id="A0A060SL09"/>
<dbReference type="InterPro" id="IPR000306">
    <property type="entry name" value="Znf_FYVE"/>
</dbReference>
<feature type="compositionally biased region" description="Low complexity" evidence="5">
    <location>
        <begin position="138"/>
        <end position="149"/>
    </location>
</feature>
<evidence type="ECO:0000256" key="5">
    <source>
        <dbReference type="SAM" id="MobiDB-lite"/>
    </source>
</evidence>
<dbReference type="EMBL" id="CCBP010000118">
    <property type="protein sequence ID" value="CDO72894.1"/>
    <property type="molecule type" value="Genomic_DNA"/>
</dbReference>
<evidence type="ECO:0000259" key="6">
    <source>
        <dbReference type="PROSITE" id="PS50178"/>
    </source>
</evidence>
<dbReference type="GO" id="GO:0008270">
    <property type="term" value="F:zinc ion binding"/>
    <property type="evidence" value="ECO:0007669"/>
    <property type="project" value="UniProtKB-KW"/>
</dbReference>
<dbReference type="PANTHER" id="PTHR48125:SF10">
    <property type="entry name" value="OS12G0136300 PROTEIN"/>
    <property type="match status" value="1"/>
</dbReference>
<dbReference type="SMART" id="SM00064">
    <property type="entry name" value="FYVE"/>
    <property type="match status" value="1"/>
</dbReference>
<feature type="compositionally biased region" description="Low complexity" evidence="5">
    <location>
        <begin position="241"/>
        <end position="253"/>
    </location>
</feature>
<organism evidence="7 8">
    <name type="scientific">Pycnoporus cinnabarinus</name>
    <name type="common">Cinnabar-red polypore</name>
    <name type="synonym">Trametes cinnabarina</name>
    <dbReference type="NCBI Taxonomy" id="5643"/>
    <lineage>
        <taxon>Eukaryota</taxon>
        <taxon>Fungi</taxon>
        <taxon>Dikarya</taxon>
        <taxon>Basidiomycota</taxon>
        <taxon>Agaricomycotina</taxon>
        <taxon>Agaricomycetes</taxon>
        <taxon>Polyporales</taxon>
        <taxon>Polyporaceae</taxon>
        <taxon>Trametes</taxon>
    </lineage>
</organism>
<sequence>MDNPPYVPYQAYKPKRHSRGLSSQQSGLASAAPLPPPLRPAPQFSNGHTYSEPAVPQTMDRVADAEKRSMVLPNDRGTLQRPVSMIDTLMPPRQDPAPTLQQRKTRASFDKPLPAPAPISIPELHDLRQPELPPKSPSPVTSSTAVSPPAASPSPAITPPSPAVTLPASPYSQTSEASSPKANGKAIAQSSPVAGPSTLSPVAAERPITSTRKSSTFRHIRPPSSKPAMQSSPLRPASTHARSSSALLASPRSPDARLHEPTSGVSSAASTPHFAPHDRALPLIPSFDLHSQTPSSRPSTQASSPAPSIPPPGPGGPPPLTASLMVSPTQQPVPLPHVASSPAITPSTSVSSTVTGTSAKLARSPAPYRPGFQPKGVYRPRTDEFIEARNHSRDVGRIERARLERRLEKLINLHFPAPGQKKEESAGQRPMQQNRRASSFWDLDFSELKSKSPGDLWREVLQSQSQGGKNDIRAAEQKITPWEDDAAVSQCPLCNASFHPLTNRKHHCRLCGRIICSLPVKYPQRPQPCSLLFFVDQSTGRIEEVGEGVDYGVRRRTPSTAGKVGKRGEVLSEEEKFLKGVRICRDCKPVLLRQQYRQDMASMPLSSRLYEAFISLEKEIEEELPVFQELMISLSKQERPTPEASAARKRLLEAFAQYDALAKRIRKLPCAPGSSQDRVQNAILTRANLFLQKHMFPLQSLPKPKKASSAASPSSAPPPEDQIIDPDSEVARVLQPLLEQEALLETFVEEAKAHRKFEDVKTLKSNLREIRAEIERILANAEERASARPRARTSSA</sequence>
<feature type="domain" description="FYVE-type" evidence="6">
    <location>
        <begin position="485"/>
        <end position="587"/>
    </location>
</feature>
<protein>
    <recommendedName>
        <fullName evidence="6">FYVE-type domain-containing protein</fullName>
    </recommendedName>
</protein>
<evidence type="ECO:0000313" key="8">
    <source>
        <dbReference type="Proteomes" id="UP000029665"/>
    </source>
</evidence>
<evidence type="ECO:0000256" key="3">
    <source>
        <dbReference type="ARBA" id="ARBA00022833"/>
    </source>
</evidence>
<feature type="compositionally biased region" description="Low complexity" evidence="5">
    <location>
        <begin position="338"/>
        <end position="359"/>
    </location>
</feature>
<dbReference type="Pfam" id="PF01363">
    <property type="entry name" value="FYVE"/>
    <property type="match status" value="1"/>
</dbReference>
<dbReference type="InterPro" id="IPR036531">
    <property type="entry name" value="Rbsn_Rab-bd_sf"/>
</dbReference>
<feature type="compositionally biased region" description="Polar residues" evidence="5">
    <location>
        <begin position="188"/>
        <end position="200"/>
    </location>
</feature>
<dbReference type="SUPFAM" id="SSF57903">
    <property type="entry name" value="FYVE/PHD zinc finger"/>
    <property type="match status" value="1"/>
</dbReference>
<evidence type="ECO:0000256" key="2">
    <source>
        <dbReference type="ARBA" id="ARBA00022771"/>
    </source>
</evidence>
<proteinExistence type="predicted"/>
<keyword evidence="1" id="KW-0479">Metal-binding</keyword>
<feature type="compositionally biased region" description="Pro residues" evidence="5">
    <location>
        <begin position="307"/>
        <end position="320"/>
    </location>
</feature>
<dbReference type="Proteomes" id="UP000029665">
    <property type="component" value="Unassembled WGS sequence"/>
</dbReference>
<evidence type="ECO:0000313" key="7">
    <source>
        <dbReference type="EMBL" id="CDO72894.1"/>
    </source>
</evidence>
<dbReference type="InterPro" id="IPR011011">
    <property type="entry name" value="Znf_FYVE_PHD"/>
</dbReference>
<feature type="compositionally biased region" description="Low complexity" evidence="5">
    <location>
        <begin position="20"/>
        <end position="32"/>
    </location>
</feature>
<feature type="region of interest" description="Disordered" evidence="5">
    <location>
        <begin position="1"/>
        <end position="376"/>
    </location>
</feature>
<feature type="region of interest" description="Disordered" evidence="5">
    <location>
        <begin position="701"/>
        <end position="725"/>
    </location>
</feature>
<dbReference type="Pfam" id="PF11464">
    <property type="entry name" value="Rbsn"/>
    <property type="match status" value="1"/>
</dbReference>
<dbReference type="OMA" id="NGHTYSE"/>
<dbReference type="CDD" id="cd15737">
    <property type="entry name" value="FYVE2_Vac1p_like"/>
    <property type="match status" value="1"/>
</dbReference>
<dbReference type="InterPro" id="IPR021565">
    <property type="entry name" value="Rbsn_Rab-bd"/>
</dbReference>
<accession>A0A060SL09</accession>
<dbReference type="PROSITE" id="PS50178">
    <property type="entry name" value="ZF_FYVE"/>
    <property type="match status" value="1"/>
</dbReference>
<feature type="compositionally biased region" description="Low complexity" evidence="5">
    <location>
        <begin position="291"/>
        <end position="306"/>
    </location>
</feature>
<name>A0A060SL09_PYCCI</name>
<reference evidence="7" key="1">
    <citation type="submission" date="2014-01" db="EMBL/GenBank/DDBJ databases">
        <title>The genome of the white-rot fungus Pycnoporus cinnabarinus: a basidiomycete model with a versatile arsenal for lignocellulosic biomass breakdown.</title>
        <authorList>
            <person name="Levasseur A."/>
            <person name="Lomascolo A."/>
            <person name="Ruiz-Duenas F.J."/>
            <person name="Uzan E."/>
            <person name="Piumi F."/>
            <person name="Kues U."/>
            <person name="Ram A.F.J."/>
            <person name="Murat C."/>
            <person name="Haon M."/>
            <person name="Benoit I."/>
            <person name="Arfi Y."/>
            <person name="Chevret D."/>
            <person name="Drula E."/>
            <person name="Kwon M.J."/>
            <person name="Gouret P."/>
            <person name="Lesage-Meessen L."/>
            <person name="Lombard V."/>
            <person name="Mariette J."/>
            <person name="Noirot C."/>
            <person name="Park J."/>
            <person name="Patyshakuliyeva A."/>
            <person name="Wieneger R.A.B."/>
            <person name="Wosten H.A.B."/>
            <person name="Martin F."/>
            <person name="Coutinho P.M."/>
            <person name="de Vries R."/>
            <person name="Martinez A.T."/>
            <person name="Klopp C."/>
            <person name="Pontarotti P."/>
            <person name="Henrissat B."/>
            <person name="Record E."/>
        </authorList>
    </citation>
    <scope>NUCLEOTIDE SEQUENCE [LARGE SCALE GENOMIC DNA]</scope>
    <source>
        <strain evidence="7">BRFM137</strain>
    </source>
</reference>
<evidence type="ECO:0000256" key="1">
    <source>
        <dbReference type="ARBA" id="ARBA00022723"/>
    </source>
</evidence>
<feature type="region of interest" description="Disordered" evidence="5">
    <location>
        <begin position="417"/>
        <end position="436"/>
    </location>
</feature>
<dbReference type="HOGENOM" id="CLU_015191_0_0_1"/>
<dbReference type="Gene3D" id="4.10.860.20">
    <property type="entry name" value="Rabenosyn, Rab binding domain"/>
    <property type="match status" value="1"/>
</dbReference>
<feature type="compositionally biased region" description="Polar residues" evidence="5">
    <location>
        <begin position="170"/>
        <end position="181"/>
    </location>
</feature>
<comment type="caution">
    <text evidence="7">The sequence shown here is derived from an EMBL/GenBank/DDBJ whole genome shotgun (WGS) entry which is preliminary data.</text>
</comment>
<keyword evidence="3" id="KW-0862">Zinc</keyword>
<dbReference type="InterPro" id="IPR013083">
    <property type="entry name" value="Znf_RING/FYVE/PHD"/>
</dbReference>
<dbReference type="InterPro" id="IPR017455">
    <property type="entry name" value="Znf_FYVE-rel"/>
</dbReference>
<gene>
    <name evidence="7" type="ORF">BN946_scf185002.g79</name>
</gene>
<dbReference type="OrthoDB" id="166134at2759"/>